<dbReference type="Proteomes" id="UP000656732">
    <property type="component" value="Unassembled WGS sequence"/>
</dbReference>
<keyword evidence="2" id="KW-0472">Membrane</keyword>
<proteinExistence type="predicted"/>
<evidence type="ECO:0000256" key="2">
    <source>
        <dbReference type="SAM" id="Phobius"/>
    </source>
</evidence>
<reference evidence="3" key="2">
    <citation type="submission" date="2020-09" db="EMBL/GenBank/DDBJ databases">
        <authorList>
            <person name="Sun Q."/>
            <person name="Ohkuma M."/>
        </authorList>
    </citation>
    <scope>NUCLEOTIDE SEQUENCE</scope>
    <source>
        <strain evidence="3">JCM 4403</strain>
    </source>
</reference>
<keyword evidence="2" id="KW-1133">Transmembrane helix</keyword>
<accession>A0A918C2E2</accession>
<dbReference type="EMBL" id="BMTU01000014">
    <property type="protein sequence ID" value="GGR01112.1"/>
    <property type="molecule type" value="Genomic_DNA"/>
</dbReference>
<gene>
    <name evidence="3" type="ORF">GCM10010280_56390</name>
</gene>
<name>A0A918C2E2_9ACTN</name>
<dbReference type="AlphaFoldDB" id="A0A918C2E2"/>
<keyword evidence="4" id="KW-1185">Reference proteome</keyword>
<protein>
    <submittedName>
        <fullName evidence="3">Uncharacterized protein</fullName>
    </submittedName>
</protein>
<comment type="caution">
    <text evidence="3">The sequence shown here is derived from an EMBL/GenBank/DDBJ whole genome shotgun (WGS) entry which is preliminary data.</text>
</comment>
<feature type="transmembrane region" description="Helical" evidence="2">
    <location>
        <begin position="207"/>
        <end position="226"/>
    </location>
</feature>
<evidence type="ECO:0000313" key="4">
    <source>
        <dbReference type="Proteomes" id="UP000656732"/>
    </source>
</evidence>
<feature type="transmembrane region" description="Helical" evidence="2">
    <location>
        <begin position="175"/>
        <end position="195"/>
    </location>
</feature>
<organism evidence="3 4">
    <name type="scientific">Streptomyces pilosus</name>
    <dbReference type="NCBI Taxonomy" id="28893"/>
    <lineage>
        <taxon>Bacteria</taxon>
        <taxon>Bacillati</taxon>
        <taxon>Actinomycetota</taxon>
        <taxon>Actinomycetes</taxon>
        <taxon>Kitasatosporales</taxon>
        <taxon>Streptomycetaceae</taxon>
        <taxon>Streptomyces</taxon>
    </lineage>
</organism>
<evidence type="ECO:0000313" key="3">
    <source>
        <dbReference type="EMBL" id="GGR01112.1"/>
    </source>
</evidence>
<feature type="region of interest" description="Disordered" evidence="1">
    <location>
        <begin position="240"/>
        <end position="260"/>
    </location>
</feature>
<reference evidence="3" key="1">
    <citation type="journal article" date="2014" name="Int. J. Syst. Evol. Microbiol.">
        <title>Complete genome sequence of Corynebacterium casei LMG S-19264T (=DSM 44701T), isolated from a smear-ripened cheese.</title>
        <authorList>
            <consortium name="US DOE Joint Genome Institute (JGI-PGF)"/>
            <person name="Walter F."/>
            <person name="Albersmeier A."/>
            <person name="Kalinowski J."/>
            <person name="Ruckert C."/>
        </authorList>
    </citation>
    <scope>NUCLEOTIDE SEQUENCE</scope>
    <source>
        <strain evidence="3">JCM 4403</strain>
    </source>
</reference>
<keyword evidence="2" id="KW-0812">Transmembrane</keyword>
<sequence>MRVVDALPDRRPMGILTTCLISLAAVNIAMWLIRSWRRSVEARAVAQVRAWPGLDIYHAELLSSGQRLCSTDHQPGDLERNSCRAAAVAVRLMRQEGLIDESTMKVVPDAVEPTHPVTAAAFRCIDQSYINPSELRTGDVGRDSDFQAAVRAHLKELFVHAPTTRRHPATTTVQAAMWTYGIGAAAPAVHVYLLLSSSAPGDPDTAKGSFVVAFLVFVVALIVLTAQAGNTWHPLEDTGVPAGLRELSPPQQSDLPPARG</sequence>
<evidence type="ECO:0000256" key="1">
    <source>
        <dbReference type="SAM" id="MobiDB-lite"/>
    </source>
</evidence>
<feature type="transmembrane region" description="Helical" evidence="2">
    <location>
        <begin position="12"/>
        <end position="33"/>
    </location>
</feature>